<keyword evidence="3" id="KW-1185">Reference proteome</keyword>
<sequence length="54" mass="5445">MRKSLVCNLIALTALGAYLALGSNYPAAGVAISLVGLGCLGAVLWSPARRDASV</sequence>
<feature type="transmembrane region" description="Helical" evidence="1">
    <location>
        <begin position="26"/>
        <end position="45"/>
    </location>
</feature>
<keyword evidence="1" id="KW-0472">Membrane</keyword>
<proteinExistence type="predicted"/>
<evidence type="ECO:0000313" key="3">
    <source>
        <dbReference type="Proteomes" id="UP001247307"/>
    </source>
</evidence>
<keyword evidence="1" id="KW-0812">Transmembrane</keyword>
<protein>
    <submittedName>
        <fullName evidence="2">Uncharacterized protein</fullName>
    </submittedName>
</protein>
<evidence type="ECO:0000313" key="2">
    <source>
        <dbReference type="EMBL" id="MDR6891777.1"/>
    </source>
</evidence>
<name>A0AAE3YGG5_9MICC</name>
<accession>A0AAE3YGG5</accession>
<keyword evidence="1" id="KW-1133">Transmembrane helix</keyword>
<gene>
    <name evidence="2" type="ORF">J2S35_000717</name>
</gene>
<dbReference type="AlphaFoldDB" id="A0AAE3YGG5"/>
<evidence type="ECO:0000256" key="1">
    <source>
        <dbReference type="SAM" id="Phobius"/>
    </source>
</evidence>
<dbReference type="EMBL" id="JAVDUI010000001">
    <property type="protein sequence ID" value="MDR6891777.1"/>
    <property type="molecule type" value="Genomic_DNA"/>
</dbReference>
<organism evidence="2 3">
    <name type="scientific">Falsarthrobacter nasiphocae</name>
    <dbReference type="NCBI Taxonomy" id="189863"/>
    <lineage>
        <taxon>Bacteria</taxon>
        <taxon>Bacillati</taxon>
        <taxon>Actinomycetota</taxon>
        <taxon>Actinomycetes</taxon>
        <taxon>Micrococcales</taxon>
        <taxon>Micrococcaceae</taxon>
        <taxon>Falsarthrobacter</taxon>
    </lineage>
</organism>
<dbReference type="Proteomes" id="UP001247307">
    <property type="component" value="Unassembled WGS sequence"/>
</dbReference>
<reference evidence="2" key="1">
    <citation type="submission" date="2023-07" db="EMBL/GenBank/DDBJ databases">
        <title>Sequencing the genomes of 1000 actinobacteria strains.</title>
        <authorList>
            <person name="Klenk H.-P."/>
        </authorList>
    </citation>
    <scope>NUCLEOTIDE SEQUENCE</scope>
    <source>
        <strain evidence="2">DSM 13988</strain>
    </source>
</reference>
<dbReference type="RefSeq" id="WP_309849935.1">
    <property type="nucleotide sequence ID" value="NZ_BAAAIU010000042.1"/>
</dbReference>
<comment type="caution">
    <text evidence="2">The sequence shown here is derived from an EMBL/GenBank/DDBJ whole genome shotgun (WGS) entry which is preliminary data.</text>
</comment>